<evidence type="ECO:0000313" key="3">
    <source>
        <dbReference type="Proteomes" id="UP000626109"/>
    </source>
</evidence>
<dbReference type="EMBL" id="CAJNNW010032199">
    <property type="protein sequence ID" value="CAE8711701.1"/>
    <property type="molecule type" value="Genomic_DNA"/>
</dbReference>
<feature type="transmembrane region" description="Helical" evidence="1">
    <location>
        <begin position="100"/>
        <end position="121"/>
    </location>
</feature>
<organism evidence="2 3">
    <name type="scientific">Polarella glacialis</name>
    <name type="common">Dinoflagellate</name>
    <dbReference type="NCBI Taxonomy" id="89957"/>
    <lineage>
        <taxon>Eukaryota</taxon>
        <taxon>Sar</taxon>
        <taxon>Alveolata</taxon>
        <taxon>Dinophyceae</taxon>
        <taxon>Suessiales</taxon>
        <taxon>Suessiaceae</taxon>
        <taxon>Polarella</taxon>
    </lineage>
</organism>
<evidence type="ECO:0000313" key="2">
    <source>
        <dbReference type="EMBL" id="CAE8711701.1"/>
    </source>
</evidence>
<protein>
    <submittedName>
        <fullName evidence="2">Uncharacterized protein</fullName>
    </submittedName>
</protein>
<reference evidence="2" key="1">
    <citation type="submission" date="2021-02" db="EMBL/GenBank/DDBJ databases">
        <authorList>
            <person name="Dougan E. K."/>
            <person name="Rhodes N."/>
            <person name="Thang M."/>
            <person name="Chan C."/>
        </authorList>
    </citation>
    <scope>NUCLEOTIDE SEQUENCE</scope>
</reference>
<keyword evidence="1" id="KW-0812">Transmembrane</keyword>
<sequence>MGTASCLLGYPAWLPCVLLASAALYLPCCWELVADVSGYFALPFRQALLSRVFFLHVYAAADRICALITVYSSSSCVRTFSLQVQAVKRMAARMYHGNHLLALVCFGIALTCCAGAPSAVWNPLIALSGSYGASSVGKVDLEECCLKEYLELRCLKNLVKKNLSPSACEYL</sequence>
<feature type="transmembrane region" description="Helical" evidence="1">
    <location>
        <begin position="53"/>
        <end position="80"/>
    </location>
</feature>
<comment type="caution">
    <text evidence="2">The sequence shown here is derived from an EMBL/GenBank/DDBJ whole genome shotgun (WGS) entry which is preliminary data.</text>
</comment>
<keyword evidence="1" id="KW-0472">Membrane</keyword>
<gene>
    <name evidence="2" type="ORF">PGLA2088_LOCUS36622</name>
</gene>
<dbReference type="Proteomes" id="UP000626109">
    <property type="component" value="Unassembled WGS sequence"/>
</dbReference>
<name>A0A813KNY0_POLGL</name>
<accession>A0A813KNY0</accession>
<feature type="transmembrane region" description="Helical" evidence="1">
    <location>
        <begin position="12"/>
        <end position="33"/>
    </location>
</feature>
<dbReference type="AlphaFoldDB" id="A0A813KNY0"/>
<evidence type="ECO:0000256" key="1">
    <source>
        <dbReference type="SAM" id="Phobius"/>
    </source>
</evidence>
<proteinExistence type="predicted"/>
<keyword evidence="1" id="KW-1133">Transmembrane helix</keyword>